<comment type="caution">
    <text evidence="1">The sequence shown here is derived from an EMBL/GenBank/DDBJ whole genome shotgun (WGS) entry which is preliminary data.</text>
</comment>
<keyword evidence="2" id="KW-1185">Reference proteome</keyword>
<dbReference type="Proteomes" id="UP000253209">
    <property type="component" value="Unassembled WGS sequence"/>
</dbReference>
<protein>
    <submittedName>
        <fullName evidence="1">Uncharacterized protein</fullName>
    </submittedName>
</protein>
<proteinExistence type="predicted"/>
<name>A0A367GLW8_9SPHI</name>
<reference evidence="1 2" key="1">
    <citation type="submission" date="2018-05" db="EMBL/GenBank/DDBJ databases">
        <title>Mucilaginibacter hurinus sp. nov., isolated from briquette warehouse soil.</title>
        <authorList>
            <person name="Choi L."/>
        </authorList>
    </citation>
    <scope>NUCLEOTIDE SEQUENCE [LARGE SCALE GENOMIC DNA]</scope>
    <source>
        <strain evidence="1 2">ZR32</strain>
    </source>
</reference>
<dbReference type="EMBL" id="QGDC01000011">
    <property type="protein sequence ID" value="RCH53683.1"/>
    <property type="molecule type" value="Genomic_DNA"/>
</dbReference>
<evidence type="ECO:0000313" key="1">
    <source>
        <dbReference type="EMBL" id="RCH53683.1"/>
    </source>
</evidence>
<organism evidence="1 2">
    <name type="scientific">Mucilaginibacter hurinus</name>
    <dbReference type="NCBI Taxonomy" id="2201324"/>
    <lineage>
        <taxon>Bacteria</taxon>
        <taxon>Pseudomonadati</taxon>
        <taxon>Bacteroidota</taxon>
        <taxon>Sphingobacteriia</taxon>
        <taxon>Sphingobacteriales</taxon>
        <taxon>Sphingobacteriaceae</taxon>
        <taxon>Mucilaginibacter</taxon>
    </lineage>
</organism>
<accession>A0A367GLW8</accession>
<sequence length="65" mass="7538">MEQDIVAYYLSKLIEYKKNVQIALPELIINNVRERSLYIEDLRKDFAEADQSSKNVSATAAYKLL</sequence>
<dbReference type="AlphaFoldDB" id="A0A367GLW8"/>
<gene>
    <name evidence="1" type="ORF">DJ568_16745</name>
</gene>
<evidence type="ECO:0000313" key="2">
    <source>
        <dbReference type="Proteomes" id="UP000253209"/>
    </source>
</evidence>